<keyword evidence="4" id="KW-0472">Membrane</keyword>
<dbReference type="OrthoDB" id="75754at2759"/>
<evidence type="ECO:0000256" key="2">
    <source>
        <dbReference type="SAM" id="Coils"/>
    </source>
</evidence>
<dbReference type="GO" id="GO:0012505">
    <property type="term" value="C:endomembrane system"/>
    <property type="evidence" value="ECO:0007669"/>
    <property type="project" value="TreeGrafter"/>
</dbReference>
<comment type="caution">
    <text evidence="6">The sequence shown here is derived from an EMBL/GenBank/DDBJ whole genome shotgun (WGS) entry which is preliminary data.</text>
</comment>
<feature type="region of interest" description="Disordered" evidence="3">
    <location>
        <begin position="1"/>
        <end position="20"/>
    </location>
</feature>
<evidence type="ECO:0000256" key="1">
    <source>
        <dbReference type="ARBA" id="ARBA00009063"/>
    </source>
</evidence>
<dbReference type="SUPFAM" id="SSF47661">
    <property type="entry name" value="t-snare proteins"/>
    <property type="match status" value="1"/>
</dbReference>
<dbReference type="GO" id="GO:0000149">
    <property type="term" value="F:SNARE binding"/>
    <property type="evidence" value="ECO:0007669"/>
    <property type="project" value="TreeGrafter"/>
</dbReference>
<comment type="similarity">
    <text evidence="1">Belongs to the syntaxin family.</text>
</comment>
<sequence>MSYDISFKKKRQEEDIESEGLTDSLLPKDFKDKSAQIENQLSSFSYKLRELDRLMEAVGTTKDNEKLRIQIREQMTQCMTVLNDCNNQIKDFSKLPTVNQKATSLKKDKQKAFEEKLEDLRQRFQKTSQKIKEKEQLFIDLATNRDSQYSNNHDNERTAAQMAEKQQSLKLIAETDNMEEVIKQRKQDINKIESIMQNINAIAKDINVEVQNQGEKLVRLDQHMTSAANNVQAGNEELVQAREHQRKGGKCLIYLIIACLIAIGIILTIVFTGKKS</sequence>
<accession>A0A8J8NNJ7</accession>
<dbReference type="InterPro" id="IPR010989">
    <property type="entry name" value="SNARE"/>
</dbReference>
<dbReference type="InterPro" id="IPR006011">
    <property type="entry name" value="Syntaxin_N"/>
</dbReference>
<dbReference type="Pfam" id="PF14523">
    <property type="entry name" value="Syntaxin_2"/>
    <property type="match status" value="1"/>
</dbReference>
<dbReference type="PANTHER" id="PTHR19957">
    <property type="entry name" value="SYNTAXIN"/>
    <property type="match status" value="1"/>
</dbReference>
<dbReference type="Gene3D" id="1.20.58.70">
    <property type="match status" value="1"/>
</dbReference>
<dbReference type="PROSITE" id="PS50192">
    <property type="entry name" value="T_SNARE"/>
    <property type="match status" value="1"/>
</dbReference>
<dbReference type="Pfam" id="PF05739">
    <property type="entry name" value="SNARE"/>
    <property type="match status" value="1"/>
</dbReference>
<dbReference type="GO" id="GO:0048278">
    <property type="term" value="P:vesicle docking"/>
    <property type="evidence" value="ECO:0007669"/>
    <property type="project" value="TreeGrafter"/>
</dbReference>
<dbReference type="PANTHER" id="PTHR19957:SF38">
    <property type="entry name" value="LD27581P"/>
    <property type="match status" value="1"/>
</dbReference>
<dbReference type="Proteomes" id="UP000785679">
    <property type="component" value="Unassembled WGS sequence"/>
</dbReference>
<dbReference type="EMBL" id="RRYP01012010">
    <property type="protein sequence ID" value="TNV77381.1"/>
    <property type="molecule type" value="Genomic_DNA"/>
</dbReference>
<feature type="transmembrane region" description="Helical" evidence="4">
    <location>
        <begin position="251"/>
        <end position="271"/>
    </location>
</feature>
<keyword evidence="4" id="KW-0812">Transmembrane</keyword>
<proteinExistence type="inferred from homology"/>
<evidence type="ECO:0000259" key="5">
    <source>
        <dbReference type="PROSITE" id="PS50192"/>
    </source>
</evidence>
<evidence type="ECO:0000313" key="6">
    <source>
        <dbReference type="EMBL" id="TNV77381.1"/>
    </source>
</evidence>
<dbReference type="Gene3D" id="1.20.5.110">
    <property type="match status" value="1"/>
</dbReference>
<reference evidence="6" key="1">
    <citation type="submission" date="2019-06" db="EMBL/GenBank/DDBJ databases">
        <authorList>
            <person name="Zheng W."/>
        </authorList>
    </citation>
    <scope>NUCLEOTIDE SEQUENCE</scope>
    <source>
        <strain evidence="6">QDHG01</strain>
    </source>
</reference>
<evidence type="ECO:0000313" key="7">
    <source>
        <dbReference type="Proteomes" id="UP000785679"/>
    </source>
</evidence>
<dbReference type="GO" id="GO:0006886">
    <property type="term" value="P:intracellular protein transport"/>
    <property type="evidence" value="ECO:0007669"/>
    <property type="project" value="TreeGrafter"/>
</dbReference>
<feature type="coiled-coil region" evidence="2">
    <location>
        <begin position="110"/>
        <end position="137"/>
    </location>
</feature>
<dbReference type="GO" id="GO:0005484">
    <property type="term" value="F:SNAP receptor activity"/>
    <property type="evidence" value="ECO:0007669"/>
    <property type="project" value="TreeGrafter"/>
</dbReference>
<keyword evidence="7" id="KW-1185">Reference proteome</keyword>
<dbReference type="InterPro" id="IPR045242">
    <property type="entry name" value="Syntaxin"/>
</dbReference>
<evidence type="ECO:0000256" key="3">
    <source>
        <dbReference type="SAM" id="MobiDB-lite"/>
    </source>
</evidence>
<feature type="domain" description="T-SNARE coiled-coil homology" evidence="5">
    <location>
        <begin position="179"/>
        <end position="241"/>
    </location>
</feature>
<name>A0A8J8NNJ7_HALGN</name>
<dbReference type="GO" id="GO:0031201">
    <property type="term" value="C:SNARE complex"/>
    <property type="evidence" value="ECO:0007669"/>
    <property type="project" value="TreeGrafter"/>
</dbReference>
<gene>
    <name evidence="6" type="ORF">FGO68_gene4538</name>
</gene>
<keyword evidence="2" id="KW-0175">Coiled coil</keyword>
<dbReference type="GO" id="GO:0006906">
    <property type="term" value="P:vesicle fusion"/>
    <property type="evidence" value="ECO:0007669"/>
    <property type="project" value="TreeGrafter"/>
</dbReference>
<protein>
    <recommendedName>
        <fullName evidence="5">t-SNARE coiled-coil homology domain-containing protein</fullName>
    </recommendedName>
</protein>
<organism evidence="6 7">
    <name type="scientific">Halteria grandinella</name>
    <dbReference type="NCBI Taxonomy" id="5974"/>
    <lineage>
        <taxon>Eukaryota</taxon>
        <taxon>Sar</taxon>
        <taxon>Alveolata</taxon>
        <taxon>Ciliophora</taxon>
        <taxon>Intramacronucleata</taxon>
        <taxon>Spirotrichea</taxon>
        <taxon>Stichotrichia</taxon>
        <taxon>Sporadotrichida</taxon>
        <taxon>Halteriidae</taxon>
        <taxon>Halteria</taxon>
    </lineage>
</organism>
<evidence type="ECO:0000256" key="4">
    <source>
        <dbReference type="SAM" id="Phobius"/>
    </source>
</evidence>
<dbReference type="InterPro" id="IPR000727">
    <property type="entry name" value="T_SNARE_dom"/>
</dbReference>
<keyword evidence="4" id="KW-1133">Transmembrane helix</keyword>
<dbReference type="AlphaFoldDB" id="A0A8J8NNJ7"/>
<dbReference type="SMART" id="SM00397">
    <property type="entry name" value="t_SNARE"/>
    <property type="match status" value="1"/>
</dbReference>